<feature type="domain" description="Response regulatory" evidence="7">
    <location>
        <begin position="3"/>
        <end position="118"/>
    </location>
</feature>
<feature type="domain" description="HTH luxR-type" evidence="6">
    <location>
        <begin position="137"/>
        <end position="202"/>
    </location>
</feature>
<evidence type="ECO:0000256" key="3">
    <source>
        <dbReference type="ARBA" id="ARBA00023125"/>
    </source>
</evidence>
<dbReference type="PROSITE" id="PS00622">
    <property type="entry name" value="HTH_LUXR_1"/>
    <property type="match status" value="1"/>
</dbReference>
<sequence>MVTVLVVDDEPMVCAHLTTILDAAGLDVVATAGDGAEAVELVVRHAPDVVLMDLRMPGVDGIAATARIAAMADPPTVVVLTTFAADAHVRRALQAGAAGYLLKSTPPTELADLVRVAAQGHAVFSRATVGGLAGPPADDRLAVLSAREREVAFLLAEGCTNAEVGQRLHLTEATVKGYVSSALTKLDLQNRTQLALLAARSR</sequence>
<evidence type="ECO:0000259" key="7">
    <source>
        <dbReference type="PROSITE" id="PS50110"/>
    </source>
</evidence>
<evidence type="ECO:0000313" key="8">
    <source>
        <dbReference type="EMBL" id="SDE92346.1"/>
    </source>
</evidence>
<protein>
    <submittedName>
        <fullName evidence="8">Two component transcriptional regulator, LuxR family</fullName>
    </submittedName>
</protein>
<evidence type="ECO:0000256" key="2">
    <source>
        <dbReference type="ARBA" id="ARBA00023015"/>
    </source>
</evidence>
<dbReference type="InterPro" id="IPR000792">
    <property type="entry name" value="Tscrpt_reg_LuxR_C"/>
</dbReference>
<dbReference type="EMBL" id="FNBE01000002">
    <property type="protein sequence ID" value="SDE92346.1"/>
    <property type="molecule type" value="Genomic_DNA"/>
</dbReference>
<dbReference type="CDD" id="cd17535">
    <property type="entry name" value="REC_NarL-like"/>
    <property type="match status" value="1"/>
</dbReference>
<dbReference type="SMART" id="SM00448">
    <property type="entry name" value="REC"/>
    <property type="match status" value="1"/>
</dbReference>
<feature type="modified residue" description="4-aspartylphosphate" evidence="5">
    <location>
        <position position="53"/>
    </location>
</feature>
<dbReference type="GO" id="GO:0006355">
    <property type="term" value="P:regulation of DNA-templated transcription"/>
    <property type="evidence" value="ECO:0007669"/>
    <property type="project" value="InterPro"/>
</dbReference>
<evidence type="ECO:0000256" key="5">
    <source>
        <dbReference type="PROSITE-ProRule" id="PRU00169"/>
    </source>
</evidence>
<dbReference type="GO" id="GO:0003677">
    <property type="term" value="F:DNA binding"/>
    <property type="evidence" value="ECO:0007669"/>
    <property type="project" value="UniProtKB-KW"/>
</dbReference>
<evidence type="ECO:0000259" key="6">
    <source>
        <dbReference type="PROSITE" id="PS50043"/>
    </source>
</evidence>
<dbReference type="Gene3D" id="3.40.50.2300">
    <property type="match status" value="1"/>
</dbReference>
<keyword evidence="1 5" id="KW-0597">Phosphoprotein</keyword>
<evidence type="ECO:0000313" key="9">
    <source>
        <dbReference type="Proteomes" id="UP000198967"/>
    </source>
</evidence>
<dbReference type="InterPro" id="IPR039420">
    <property type="entry name" value="WalR-like"/>
</dbReference>
<dbReference type="PROSITE" id="PS50043">
    <property type="entry name" value="HTH_LUXR_2"/>
    <property type="match status" value="1"/>
</dbReference>
<proteinExistence type="predicted"/>
<dbReference type="InterPro" id="IPR058245">
    <property type="entry name" value="NreC/VraR/RcsB-like_REC"/>
</dbReference>
<dbReference type="Pfam" id="PF00072">
    <property type="entry name" value="Response_reg"/>
    <property type="match status" value="1"/>
</dbReference>
<reference evidence="8 9" key="1">
    <citation type="submission" date="2016-10" db="EMBL/GenBank/DDBJ databases">
        <authorList>
            <person name="de Groot N.N."/>
        </authorList>
    </citation>
    <scope>NUCLEOTIDE SEQUENCE [LARGE SCALE GENOMIC DNA]</scope>
    <source>
        <strain evidence="8 9">CGMCC 4.3143</strain>
    </source>
</reference>
<dbReference type="PROSITE" id="PS50110">
    <property type="entry name" value="RESPONSE_REGULATORY"/>
    <property type="match status" value="1"/>
</dbReference>
<dbReference type="GO" id="GO:0000160">
    <property type="term" value="P:phosphorelay signal transduction system"/>
    <property type="evidence" value="ECO:0007669"/>
    <property type="project" value="InterPro"/>
</dbReference>
<evidence type="ECO:0000256" key="1">
    <source>
        <dbReference type="ARBA" id="ARBA00022553"/>
    </source>
</evidence>
<gene>
    <name evidence="8" type="ORF">SAMN05216377_102476</name>
</gene>
<keyword evidence="3" id="KW-0238">DNA-binding</keyword>
<keyword evidence="9" id="KW-1185">Reference proteome</keyword>
<dbReference type="OrthoDB" id="9808843at2"/>
<dbReference type="AlphaFoldDB" id="A0A1G7GW14"/>
<dbReference type="SUPFAM" id="SSF46894">
    <property type="entry name" value="C-terminal effector domain of the bipartite response regulators"/>
    <property type="match status" value="1"/>
</dbReference>
<dbReference type="SUPFAM" id="SSF52172">
    <property type="entry name" value="CheY-like"/>
    <property type="match status" value="1"/>
</dbReference>
<dbReference type="STRING" id="366584.SAMN05216377_102476"/>
<dbReference type="InterPro" id="IPR011006">
    <property type="entry name" value="CheY-like_superfamily"/>
</dbReference>
<dbReference type="InterPro" id="IPR016032">
    <property type="entry name" value="Sig_transdc_resp-reg_C-effctor"/>
</dbReference>
<organism evidence="8 9">
    <name type="scientific">Pseudonocardia oroxyli</name>
    <dbReference type="NCBI Taxonomy" id="366584"/>
    <lineage>
        <taxon>Bacteria</taxon>
        <taxon>Bacillati</taxon>
        <taxon>Actinomycetota</taxon>
        <taxon>Actinomycetes</taxon>
        <taxon>Pseudonocardiales</taxon>
        <taxon>Pseudonocardiaceae</taxon>
        <taxon>Pseudonocardia</taxon>
    </lineage>
</organism>
<keyword evidence="2" id="KW-0805">Transcription regulation</keyword>
<dbReference type="PANTHER" id="PTHR43214">
    <property type="entry name" value="TWO-COMPONENT RESPONSE REGULATOR"/>
    <property type="match status" value="1"/>
</dbReference>
<dbReference type="Proteomes" id="UP000198967">
    <property type="component" value="Unassembled WGS sequence"/>
</dbReference>
<dbReference type="CDD" id="cd06170">
    <property type="entry name" value="LuxR_C_like"/>
    <property type="match status" value="1"/>
</dbReference>
<dbReference type="PANTHER" id="PTHR43214:SF24">
    <property type="entry name" value="TRANSCRIPTIONAL REGULATORY PROTEIN NARL-RELATED"/>
    <property type="match status" value="1"/>
</dbReference>
<dbReference type="InterPro" id="IPR001789">
    <property type="entry name" value="Sig_transdc_resp-reg_receiver"/>
</dbReference>
<dbReference type="Pfam" id="PF00196">
    <property type="entry name" value="GerE"/>
    <property type="match status" value="1"/>
</dbReference>
<evidence type="ECO:0000256" key="4">
    <source>
        <dbReference type="ARBA" id="ARBA00023163"/>
    </source>
</evidence>
<dbReference type="RefSeq" id="WP_093077282.1">
    <property type="nucleotide sequence ID" value="NZ_FNBE01000002.1"/>
</dbReference>
<name>A0A1G7GW14_PSEOR</name>
<accession>A0A1G7GW14</accession>
<dbReference type="SMART" id="SM00421">
    <property type="entry name" value="HTH_LUXR"/>
    <property type="match status" value="1"/>
</dbReference>
<keyword evidence="4" id="KW-0804">Transcription</keyword>
<dbReference type="PRINTS" id="PR00038">
    <property type="entry name" value="HTHLUXR"/>
</dbReference>